<dbReference type="PROSITE" id="PS50005">
    <property type="entry name" value="TPR"/>
    <property type="match status" value="1"/>
</dbReference>
<feature type="transmembrane region" description="Helical" evidence="5">
    <location>
        <begin position="333"/>
        <end position="352"/>
    </location>
</feature>
<feature type="domain" description="HTH araC/xylS-type" evidence="7">
    <location>
        <begin position="392"/>
        <end position="504"/>
    </location>
</feature>
<dbReference type="PANTHER" id="PTHR43280">
    <property type="entry name" value="ARAC-FAMILY TRANSCRIPTIONAL REGULATOR"/>
    <property type="match status" value="1"/>
</dbReference>
<sequence>MRLLLSFWLLILVCNTAYTQEHNATKDLLQEAKGVLFSQPEQTEKIADYILNKSEDKSERTEASLLLAQSFYVRGNFSKAVKEALSAKELADNSGAIEIQLKANLFAIQMLRMLGLDTVADSYLSEVIVLRKNIEDPVLSTWLEGKLNQDKAFINFDLGHTSKTIDYLQKARFQFLKSRDTTAVNDASLSLVESFMQVSKIDSANYYLEPTIEDIRTTKYNDFQKLKALDHLGKLYFLKNDYPNAIEVYQEALNLSKKLPNTYYENNSLDGLAINYLAMEDTENFYHFKQKNYLTELQVDTEERLAVNAVYSTINNQQQGLSEEIIESEYHKLYALGAFLLLILTLGLFLNYQYKSKAKEYTAIWKYISPAKKDAKATKPKKVLEKSALVPEETEQVLLQKLEKFEAGKKFTNSDMSIALLASQMDTNTKYLSDVINRHKGKNFNSYVNELRINYIIEKIKDNPVYFNYKVSYLASECGFSSHSSFTTVFKSVTGISPTAFMDFLKKRSELA</sequence>
<dbReference type="Gene3D" id="1.10.10.60">
    <property type="entry name" value="Homeodomain-like"/>
    <property type="match status" value="2"/>
</dbReference>
<dbReference type="STRING" id="227084.SAMN05421855_103328"/>
<dbReference type="RefSeq" id="WP_093144477.1">
    <property type="nucleotide sequence ID" value="NZ_BMWO01000005.1"/>
</dbReference>
<dbReference type="SUPFAM" id="SSF48452">
    <property type="entry name" value="TPR-like"/>
    <property type="match status" value="1"/>
</dbReference>
<feature type="repeat" description="TPR" evidence="4">
    <location>
        <begin position="226"/>
        <end position="259"/>
    </location>
</feature>
<keyword evidence="5" id="KW-1133">Transmembrane helix</keyword>
<dbReference type="PANTHER" id="PTHR43280:SF2">
    <property type="entry name" value="HTH-TYPE TRANSCRIPTIONAL REGULATOR EXSA"/>
    <property type="match status" value="1"/>
</dbReference>
<evidence type="ECO:0000256" key="2">
    <source>
        <dbReference type="ARBA" id="ARBA00023125"/>
    </source>
</evidence>
<keyword evidence="5" id="KW-0472">Membrane</keyword>
<evidence type="ECO:0000259" key="7">
    <source>
        <dbReference type="PROSITE" id="PS01124"/>
    </source>
</evidence>
<accession>A0A1G7GUF9</accession>
<protein>
    <submittedName>
        <fullName evidence="8">AraC-type DNA-binding protein</fullName>
    </submittedName>
</protein>
<reference evidence="8 9" key="1">
    <citation type="submission" date="2016-10" db="EMBL/GenBank/DDBJ databases">
        <authorList>
            <person name="de Groot N.N."/>
        </authorList>
    </citation>
    <scope>NUCLEOTIDE SEQUENCE [LARGE SCALE GENOMIC DNA]</scope>
    <source>
        <strain evidence="8 9">DSM 16195</strain>
    </source>
</reference>
<dbReference type="GO" id="GO:0043565">
    <property type="term" value="F:sequence-specific DNA binding"/>
    <property type="evidence" value="ECO:0007669"/>
    <property type="project" value="InterPro"/>
</dbReference>
<keyword evidence="3" id="KW-0804">Transcription</keyword>
<dbReference type="AlphaFoldDB" id="A0A1G7GUF9"/>
<dbReference type="Gene3D" id="1.25.40.10">
    <property type="entry name" value="Tetratricopeptide repeat domain"/>
    <property type="match status" value="2"/>
</dbReference>
<evidence type="ECO:0000256" key="5">
    <source>
        <dbReference type="SAM" id="Phobius"/>
    </source>
</evidence>
<gene>
    <name evidence="8" type="ORF">SAMN05421855_103328</name>
</gene>
<feature type="signal peptide" evidence="6">
    <location>
        <begin position="1"/>
        <end position="19"/>
    </location>
</feature>
<keyword evidence="5" id="KW-0812">Transmembrane</keyword>
<organism evidence="8 9">
    <name type="scientific">Ulvibacter litoralis</name>
    <dbReference type="NCBI Taxonomy" id="227084"/>
    <lineage>
        <taxon>Bacteria</taxon>
        <taxon>Pseudomonadati</taxon>
        <taxon>Bacteroidota</taxon>
        <taxon>Flavobacteriia</taxon>
        <taxon>Flavobacteriales</taxon>
        <taxon>Flavobacteriaceae</taxon>
        <taxon>Ulvibacter</taxon>
    </lineage>
</organism>
<dbReference type="InterPro" id="IPR018060">
    <property type="entry name" value="HTH_AraC"/>
</dbReference>
<proteinExistence type="predicted"/>
<keyword evidence="1" id="KW-0805">Transcription regulation</keyword>
<evidence type="ECO:0000256" key="3">
    <source>
        <dbReference type="ARBA" id="ARBA00023163"/>
    </source>
</evidence>
<keyword evidence="4" id="KW-0802">TPR repeat</keyword>
<dbReference type="SMART" id="SM00028">
    <property type="entry name" value="TPR"/>
    <property type="match status" value="2"/>
</dbReference>
<feature type="chain" id="PRO_5011432216" evidence="6">
    <location>
        <begin position="20"/>
        <end position="512"/>
    </location>
</feature>
<dbReference type="SMART" id="SM00342">
    <property type="entry name" value="HTH_ARAC"/>
    <property type="match status" value="1"/>
</dbReference>
<keyword evidence="9" id="KW-1185">Reference proteome</keyword>
<dbReference type="InterPro" id="IPR011990">
    <property type="entry name" value="TPR-like_helical_dom_sf"/>
</dbReference>
<evidence type="ECO:0000256" key="1">
    <source>
        <dbReference type="ARBA" id="ARBA00023015"/>
    </source>
</evidence>
<dbReference type="GO" id="GO:0003700">
    <property type="term" value="F:DNA-binding transcription factor activity"/>
    <property type="evidence" value="ECO:0007669"/>
    <property type="project" value="InterPro"/>
</dbReference>
<dbReference type="InterPro" id="IPR009057">
    <property type="entry name" value="Homeodomain-like_sf"/>
</dbReference>
<dbReference type="EMBL" id="FNBA01000003">
    <property type="protein sequence ID" value="SDE91589.1"/>
    <property type="molecule type" value="Genomic_DNA"/>
</dbReference>
<evidence type="ECO:0000313" key="8">
    <source>
        <dbReference type="EMBL" id="SDE91589.1"/>
    </source>
</evidence>
<dbReference type="Pfam" id="PF13414">
    <property type="entry name" value="TPR_11"/>
    <property type="match status" value="1"/>
</dbReference>
<name>A0A1G7GUF9_9FLAO</name>
<evidence type="ECO:0000256" key="6">
    <source>
        <dbReference type="SAM" id="SignalP"/>
    </source>
</evidence>
<dbReference type="OrthoDB" id="5295174at2"/>
<dbReference type="Pfam" id="PF12833">
    <property type="entry name" value="HTH_18"/>
    <property type="match status" value="1"/>
</dbReference>
<dbReference type="InterPro" id="IPR019734">
    <property type="entry name" value="TPR_rpt"/>
</dbReference>
<dbReference type="PROSITE" id="PS01124">
    <property type="entry name" value="HTH_ARAC_FAMILY_2"/>
    <property type="match status" value="1"/>
</dbReference>
<evidence type="ECO:0000313" key="9">
    <source>
        <dbReference type="Proteomes" id="UP000199321"/>
    </source>
</evidence>
<keyword evidence="6" id="KW-0732">Signal</keyword>
<evidence type="ECO:0000256" key="4">
    <source>
        <dbReference type="PROSITE-ProRule" id="PRU00339"/>
    </source>
</evidence>
<keyword evidence="2 8" id="KW-0238">DNA-binding</keyword>
<dbReference type="Proteomes" id="UP000199321">
    <property type="component" value="Unassembled WGS sequence"/>
</dbReference>
<dbReference type="SUPFAM" id="SSF46689">
    <property type="entry name" value="Homeodomain-like"/>
    <property type="match status" value="1"/>
</dbReference>